<keyword evidence="2" id="KW-0472">Membrane</keyword>
<dbReference type="AlphaFoldDB" id="A0A8S1H713"/>
<feature type="region of interest" description="Disordered" evidence="1">
    <location>
        <begin position="98"/>
        <end position="124"/>
    </location>
</feature>
<organism evidence="3 4">
    <name type="scientific">Caenorhabditis auriculariae</name>
    <dbReference type="NCBI Taxonomy" id="2777116"/>
    <lineage>
        <taxon>Eukaryota</taxon>
        <taxon>Metazoa</taxon>
        <taxon>Ecdysozoa</taxon>
        <taxon>Nematoda</taxon>
        <taxon>Chromadorea</taxon>
        <taxon>Rhabditida</taxon>
        <taxon>Rhabditina</taxon>
        <taxon>Rhabditomorpha</taxon>
        <taxon>Rhabditoidea</taxon>
        <taxon>Rhabditidae</taxon>
        <taxon>Peloderinae</taxon>
        <taxon>Caenorhabditis</taxon>
    </lineage>
</organism>
<evidence type="ECO:0000256" key="2">
    <source>
        <dbReference type="SAM" id="Phobius"/>
    </source>
</evidence>
<accession>A0A8S1H713</accession>
<evidence type="ECO:0000256" key="1">
    <source>
        <dbReference type="SAM" id="MobiDB-lite"/>
    </source>
</evidence>
<evidence type="ECO:0000313" key="4">
    <source>
        <dbReference type="Proteomes" id="UP000835052"/>
    </source>
</evidence>
<dbReference type="EMBL" id="CAJGYM010000018">
    <property type="protein sequence ID" value="CAD6191012.1"/>
    <property type="molecule type" value="Genomic_DNA"/>
</dbReference>
<dbReference type="Proteomes" id="UP000835052">
    <property type="component" value="Unassembled WGS sequence"/>
</dbReference>
<keyword evidence="2" id="KW-1133">Transmembrane helix</keyword>
<feature type="transmembrane region" description="Helical" evidence="2">
    <location>
        <begin position="52"/>
        <end position="68"/>
    </location>
</feature>
<keyword evidence="2" id="KW-0812">Transmembrane</keyword>
<protein>
    <submittedName>
        <fullName evidence="3">Uncharacterized protein</fullName>
    </submittedName>
</protein>
<feature type="transmembrane region" description="Helical" evidence="2">
    <location>
        <begin position="159"/>
        <end position="183"/>
    </location>
</feature>
<proteinExistence type="predicted"/>
<keyword evidence="4" id="KW-1185">Reference proteome</keyword>
<name>A0A8S1H713_9PELO</name>
<sequence length="199" mass="21511">MMLVRPPCRRLAPESPLKGQIPSETTPGCTHLNLAIAVGSFRLHRQPQMRPFIFLFSVIFAVSLGDTIEGSGGTKAGTNSSTEVFSNSTLIDDAANITKNSSKDSSSSEEEHLTTKNNETSQEDYYSELDDYPLESSDSTAAANGTTTTARPSIPRAPAFTAGSFFIGLLVGLLLIGLIYGAFRFWQSRRVSNNAYAAY</sequence>
<comment type="caution">
    <text evidence="3">The sequence shown here is derived from an EMBL/GenBank/DDBJ whole genome shotgun (WGS) entry which is preliminary data.</text>
</comment>
<gene>
    <name evidence="3" type="ORF">CAUJ_LOCUS6931</name>
</gene>
<evidence type="ECO:0000313" key="3">
    <source>
        <dbReference type="EMBL" id="CAD6191012.1"/>
    </source>
</evidence>
<reference evidence="3" key="1">
    <citation type="submission" date="2020-10" db="EMBL/GenBank/DDBJ databases">
        <authorList>
            <person name="Kikuchi T."/>
        </authorList>
    </citation>
    <scope>NUCLEOTIDE SEQUENCE</scope>
    <source>
        <strain evidence="3">NKZ352</strain>
    </source>
</reference>